<comment type="function">
    <text evidence="7">Specifically dimethylates two adjacent adenosines (A1518 and A1519) in the loop of a conserved hairpin near the 3'-end of 16S rRNA in the 30S particle. May play a critical role in biogenesis of 30S subunits.</text>
</comment>
<keyword evidence="3 7" id="KW-0489">Methyltransferase</keyword>
<dbReference type="InterPro" id="IPR023165">
    <property type="entry name" value="rRNA_Ade_diMease-like_C"/>
</dbReference>
<comment type="similarity">
    <text evidence="7">Belongs to the class I-like SAM-binding methyltransferase superfamily. rRNA adenine N(6)-methyltransferase family. RsmA subfamily.</text>
</comment>
<feature type="binding site" evidence="7 8">
    <location>
        <position position="125"/>
    </location>
    <ligand>
        <name>S-adenosyl-L-methionine</name>
        <dbReference type="ChEBI" id="CHEBI:59789"/>
    </ligand>
</feature>
<dbReference type="Proteomes" id="UP000774750">
    <property type="component" value="Unassembled WGS sequence"/>
</dbReference>
<dbReference type="GO" id="GO:0005829">
    <property type="term" value="C:cytosol"/>
    <property type="evidence" value="ECO:0007669"/>
    <property type="project" value="TreeGrafter"/>
</dbReference>
<feature type="domain" description="Ribosomal RNA adenine methylase transferase N-terminal" evidence="9">
    <location>
        <begin position="35"/>
        <end position="210"/>
    </location>
</feature>
<dbReference type="SUPFAM" id="SSF53335">
    <property type="entry name" value="S-adenosyl-L-methionine-dependent methyltransferases"/>
    <property type="match status" value="1"/>
</dbReference>
<dbReference type="HAMAP" id="MF_00607">
    <property type="entry name" value="16SrRNA_methyltr_A"/>
    <property type="match status" value="1"/>
</dbReference>
<dbReference type="Pfam" id="PF00398">
    <property type="entry name" value="RrnaAD"/>
    <property type="match status" value="1"/>
</dbReference>
<keyword evidence="5 7" id="KW-0949">S-adenosyl-L-methionine</keyword>
<keyword evidence="4 7" id="KW-0808">Transferase</keyword>
<dbReference type="SMART" id="SM00650">
    <property type="entry name" value="rADc"/>
    <property type="match status" value="1"/>
</dbReference>
<feature type="binding site" evidence="7 8">
    <location>
        <position position="28"/>
    </location>
    <ligand>
        <name>S-adenosyl-L-methionine</name>
        <dbReference type="ChEBI" id="CHEBI:59789"/>
    </ligand>
</feature>
<protein>
    <recommendedName>
        <fullName evidence="7">Ribosomal RNA small subunit methyltransferase A</fullName>
        <ecNumber evidence="7">2.1.1.182</ecNumber>
    </recommendedName>
    <alternativeName>
        <fullName evidence="7">16S rRNA (adenine(1518)-N(6)/adenine(1519)-N(6))-dimethyltransferase</fullName>
    </alternativeName>
    <alternativeName>
        <fullName evidence="7">16S rRNA dimethyladenosine transferase</fullName>
    </alternativeName>
    <alternativeName>
        <fullName evidence="7">16S rRNA dimethylase</fullName>
    </alternativeName>
    <alternativeName>
        <fullName evidence="7">S-adenosylmethionine-6-N', N'-adenosyl(rRNA) dimethyltransferase</fullName>
    </alternativeName>
</protein>
<feature type="binding site" evidence="7 8">
    <location>
        <position position="101"/>
    </location>
    <ligand>
        <name>S-adenosyl-L-methionine</name>
        <dbReference type="ChEBI" id="CHEBI:59789"/>
    </ligand>
</feature>
<dbReference type="EMBL" id="JACJKY010000005">
    <property type="protein sequence ID" value="MBM6920464.1"/>
    <property type="molecule type" value="Genomic_DNA"/>
</dbReference>
<dbReference type="PROSITE" id="PS01131">
    <property type="entry name" value="RRNA_A_DIMETH"/>
    <property type="match status" value="1"/>
</dbReference>
<gene>
    <name evidence="7 10" type="primary">rsmA</name>
    <name evidence="7" type="synonym">ksgA</name>
    <name evidence="10" type="ORF">H6A12_04750</name>
</gene>
<dbReference type="AlphaFoldDB" id="A0A938X8A3"/>
<feature type="binding site" evidence="7 8">
    <location>
        <position position="55"/>
    </location>
    <ligand>
        <name>S-adenosyl-L-methionine</name>
        <dbReference type="ChEBI" id="CHEBI:59789"/>
    </ligand>
</feature>
<dbReference type="CDD" id="cd02440">
    <property type="entry name" value="AdoMet_MTases"/>
    <property type="match status" value="1"/>
</dbReference>
<dbReference type="GO" id="GO:0003723">
    <property type="term" value="F:RNA binding"/>
    <property type="evidence" value="ECO:0007669"/>
    <property type="project" value="UniProtKB-UniRule"/>
</dbReference>
<evidence type="ECO:0000313" key="11">
    <source>
        <dbReference type="Proteomes" id="UP000774750"/>
    </source>
</evidence>
<evidence type="ECO:0000256" key="4">
    <source>
        <dbReference type="ARBA" id="ARBA00022679"/>
    </source>
</evidence>
<dbReference type="NCBIfam" id="TIGR00755">
    <property type="entry name" value="ksgA"/>
    <property type="match status" value="1"/>
</dbReference>
<evidence type="ECO:0000259" key="9">
    <source>
        <dbReference type="SMART" id="SM00650"/>
    </source>
</evidence>
<evidence type="ECO:0000256" key="5">
    <source>
        <dbReference type="ARBA" id="ARBA00022691"/>
    </source>
</evidence>
<dbReference type="InterPro" id="IPR020596">
    <property type="entry name" value="rRNA_Ade_Mease_Trfase_CS"/>
</dbReference>
<evidence type="ECO:0000256" key="3">
    <source>
        <dbReference type="ARBA" id="ARBA00022603"/>
    </source>
</evidence>
<evidence type="ECO:0000256" key="7">
    <source>
        <dbReference type="HAMAP-Rule" id="MF_00607"/>
    </source>
</evidence>
<accession>A0A938X8A3</accession>
<comment type="catalytic activity">
    <reaction evidence="7">
        <text>adenosine(1518)/adenosine(1519) in 16S rRNA + 4 S-adenosyl-L-methionine = N(6)-dimethyladenosine(1518)/N(6)-dimethyladenosine(1519) in 16S rRNA + 4 S-adenosyl-L-homocysteine + 4 H(+)</text>
        <dbReference type="Rhea" id="RHEA:19609"/>
        <dbReference type="Rhea" id="RHEA-COMP:10232"/>
        <dbReference type="Rhea" id="RHEA-COMP:10233"/>
        <dbReference type="ChEBI" id="CHEBI:15378"/>
        <dbReference type="ChEBI" id="CHEBI:57856"/>
        <dbReference type="ChEBI" id="CHEBI:59789"/>
        <dbReference type="ChEBI" id="CHEBI:74411"/>
        <dbReference type="ChEBI" id="CHEBI:74493"/>
        <dbReference type="EC" id="2.1.1.182"/>
    </reaction>
</comment>
<keyword evidence="2 7" id="KW-0698">rRNA processing</keyword>
<dbReference type="GO" id="GO:0052908">
    <property type="term" value="F:16S rRNA (adenine(1518)-N(6)/adenine(1519)-N(6))-dimethyltransferase activity"/>
    <property type="evidence" value="ECO:0007669"/>
    <property type="project" value="UniProtKB-EC"/>
</dbReference>
<dbReference type="PANTHER" id="PTHR11727">
    <property type="entry name" value="DIMETHYLADENOSINE TRANSFERASE"/>
    <property type="match status" value="1"/>
</dbReference>
<evidence type="ECO:0000313" key="10">
    <source>
        <dbReference type="EMBL" id="MBM6920464.1"/>
    </source>
</evidence>
<dbReference type="RefSeq" id="WP_204445344.1">
    <property type="nucleotide sequence ID" value="NZ_JACJKY010000005.1"/>
</dbReference>
<keyword evidence="6 7" id="KW-0694">RNA-binding</keyword>
<dbReference type="EC" id="2.1.1.182" evidence="7"/>
<reference evidence="10" key="2">
    <citation type="journal article" date="2021" name="Sci. Rep.">
        <title>The distribution of antibiotic resistance genes in chicken gut microbiota commensals.</title>
        <authorList>
            <person name="Juricova H."/>
            <person name="Matiasovicova J."/>
            <person name="Kubasova T."/>
            <person name="Cejkova D."/>
            <person name="Rychlik I."/>
        </authorList>
    </citation>
    <scope>NUCLEOTIDE SEQUENCE</scope>
    <source>
        <strain evidence="10">An559</strain>
    </source>
</reference>
<evidence type="ECO:0000256" key="8">
    <source>
        <dbReference type="PROSITE-ProRule" id="PRU01026"/>
    </source>
</evidence>
<name>A0A938X8A3_9FIRM</name>
<dbReference type="Gene3D" id="3.40.50.150">
    <property type="entry name" value="Vaccinia Virus protein VP39"/>
    <property type="match status" value="1"/>
</dbReference>
<dbReference type="PANTHER" id="PTHR11727:SF7">
    <property type="entry name" value="DIMETHYLADENOSINE TRANSFERASE-RELATED"/>
    <property type="match status" value="1"/>
</dbReference>
<dbReference type="InterPro" id="IPR029063">
    <property type="entry name" value="SAM-dependent_MTases_sf"/>
</dbReference>
<evidence type="ECO:0000256" key="1">
    <source>
        <dbReference type="ARBA" id="ARBA00022490"/>
    </source>
</evidence>
<feature type="binding site" evidence="7 8">
    <location>
        <position position="30"/>
    </location>
    <ligand>
        <name>S-adenosyl-L-methionine</name>
        <dbReference type="ChEBI" id="CHEBI:59789"/>
    </ligand>
</feature>
<dbReference type="InterPro" id="IPR020598">
    <property type="entry name" value="rRNA_Ade_methylase_Trfase_N"/>
</dbReference>
<evidence type="ECO:0000256" key="2">
    <source>
        <dbReference type="ARBA" id="ARBA00022552"/>
    </source>
</evidence>
<reference evidence="10" key="1">
    <citation type="submission" date="2020-08" db="EMBL/GenBank/DDBJ databases">
        <authorList>
            <person name="Cejkova D."/>
            <person name="Kubasova T."/>
            <person name="Jahodarova E."/>
            <person name="Rychlik I."/>
        </authorList>
    </citation>
    <scope>NUCLEOTIDE SEQUENCE</scope>
    <source>
        <strain evidence="10">An559</strain>
    </source>
</reference>
<dbReference type="InterPro" id="IPR001737">
    <property type="entry name" value="KsgA/Erm"/>
</dbReference>
<dbReference type="Gene3D" id="1.10.8.100">
    <property type="entry name" value="Ribosomal RNA adenine dimethylase-like, domain 2"/>
    <property type="match status" value="1"/>
</dbReference>
<comment type="subcellular location">
    <subcellularLocation>
        <location evidence="7">Cytoplasm</location>
    </subcellularLocation>
</comment>
<dbReference type="InterPro" id="IPR011530">
    <property type="entry name" value="rRNA_adenine_dimethylase"/>
</dbReference>
<organism evidence="10 11">
    <name type="scientific">Merdimmobilis hominis</name>
    <dbReference type="NCBI Taxonomy" id="2897707"/>
    <lineage>
        <taxon>Bacteria</taxon>
        <taxon>Bacillati</taxon>
        <taxon>Bacillota</taxon>
        <taxon>Clostridia</taxon>
        <taxon>Eubacteriales</taxon>
        <taxon>Oscillospiraceae</taxon>
        <taxon>Merdimmobilis</taxon>
    </lineage>
</organism>
<feature type="binding site" evidence="7 8">
    <location>
        <position position="76"/>
    </location>
    <ligand>
        <name>S-adenosyl-L-methionine</name>
        <dbReference type="ChEBI" id="CHEBI:59789"/>
    </ligand>
</feature>
<keyword evidence="11" id="KW-1185">Reference proteome</keyword>
<keyword evidence="1 7" id="KW-0963">Cytoplasm</keyword>
<dbReference type="PROSITE" id="PS51689">
    <property type="entry name" value="SAM_RNA_A_N6_MT"/>
    <property type="match status" value="1"/>
</dbReference>
<dbReference type="FunFam" id="3.40.50.150:FF:000023">
    <property type="entry name" value="Ribosomal RNA small subunit methyltransferase A"/>
    <property type="match status" value="1"/>
</dbReference>
<sequence length="287" mass="31177">MENLSNIGVIKSLCERHGFSFSKSLGQNFLINPSVCPRMAELGGAKPGVGVIEIGAGFGVLTVELAKRADKVVVIEIDDSLFPVLNETLAGYDNIKLVHSDVMDVDLHALIREEFAGMEVCVCANLPYYVTSPIVMRLLEERLPVESVTVMVQKEAAQRLCAPMGSRQCGAVTAAVQYYSEPEVLFQVSRGSFFPAPNVDSAVIRLSIRKTPPVETADEAWFFKVVHAAFSQRRKTLPNPLSASLGIKKQLVIDALLSCGLTATARAEELSLHEFASLADKLLEARG</sequence>
<evidence type="ECO:0000256" key="6">
    <source>
        <dbReference type="ARBA" id="ARBA00022884"/>
    </source>
</evidence>
<proteinExistence type="inferred from homology"/>
<comment type="caution">
    <text evidence="10">The sequence shown here is derived from an EMBL/GenBank/DDBJ whole genome shotgun (WGS) entry which is preliminary data.</text>
</comment>